<dbReference type="Proteomes" id="UP001233999">
    <property type="component" value="Unassembled WGS sequence"/>
</dbReference>
<protein>
    <submittedName>
        <fullName evidence="1">Uncharacterized protein</fullName>
    </submittedName>
</protein>
<evidence type="ECO:0000313" key="1">
    <source>
        <dbReference type="EMBL" id="KAJ9591114.1"/>
    </source>
</evidence>
<sequence>AFVHAEQGTLQPQLITVERIKNVMKAQTLPTAPLDFDYDLRMASMKADDLGNDESSPVV</sequence>
<proteinExistence type="predicted"/>
<dbReference type="EMBL" id="JASPKZ010003886">
    <property type="protein sequence ID" value="KAJ9591114.1"/>
    <property type="molecule type" value="Genomic_DNA"/>
</dbReference>
<evidence type="ECO:0000313" key="2">
    <source>
        <dbReference type="Proteomes" id="UP001233999"/>
    </source>
</evidence>
<reference evidence="1" key="2">
    <citation type="submission" date="2023-05" db="EMBL/GenBank/DDBJ databases">
        <authorList>
            <person name="Fouks B."/>
        </authorList>
    </citation>
    <scope>NUCLEOTIDE SEQUENCE</scope>
    <source>
        <strain evidence="1">Stay&amp;Tobe</strain>
        <tissue evidence="1">Testes</tissue>
    </source>
</reference>
<reference evidence="1" key="1">
    <citation type="journal article" date="2023" name="IScience">
        <title>Live-bearing cockroach genome reveals convergent evolutionary mechanisms linked to viviparity in insects and beyond.</title>
        <authorList>
            <person name="Fouks B."/>
            <person name="Harrison M.C."/>
            <person name="Mikhailova A.A."/>
            <person name="Marchal E."/>
            <person name="English S."/>
            <person name="Carruthers M."/>
            <person name="Jennings E.C."/>
            <person name="Chiamaka E.L."/>
            <person name="Frigard R.A."/>
            <person name="Pippel M."/>
            <person name="Attardo G.M."/>
            <person name="Benoit J.B."/>
            <person name="Bornberg-Bauer E."/>
            <person name="Tobe S.S."/>
        </authorList>
    </citation>
    <scope>NUCLEOTIDE SEQUENCE</scope>
    <source>
        <strain evidence="1">Stay&amp;Tobe</strain>
    </source>
</reference>
<name>A0AAD8A255_DIPPU</name>
<organism evidence="1 2">
    <name type="scientific">Diploptera punctata</name>
    <name type="common">Pacific beetle cockroach</name>
    <dbReference type="NCBI Taxonomy" id="6984"/>
    <lineage>
        <taxon>Eukaryota</taxon>
        <taxon>Metazoa</taxon>
        <taxon>Ecdysozoa</taxon>
        <taxon>Arthropoda</taxon>
        <taxon>Hexapoda</taxon>
        <taxon>Insecta</taxon>
        <taxon>Pterygota</taxon>
        <taxon>Neoptera</taxon>
        <taxon>Polyneoptera</taxon>
        <taxon>Dictyoptera</taxon>
        <taxon>Blattodea</taxon>
        <taxon>Blaberoidea</taxon>
        <taxon>Blaberidae</taxon>
        <taxon>Diplopterinae</taxon>
        <taxon>Diploptera</taxon>
    </lineage>
</organism>
<feature type="non-terminal residue" evidence="1">
    <location>
        <position position="59"/>
    </location>
</feature>
<dbReference type="AlphaFoldDB" id="A0AAD8A255"/>
<keyword evidence="2" id="KW-1185">Reference proteome</keyword>
<comment type="caution">
    <text evidence="1">The sequence shown here is derived from an EMBL/GenBank/DDBJ whole genome shotgun (WGS) entry which is preliminary data.</text>
</comment>
<feature type="non-terminal residue" evidence="1">
    <location>
        <position position="1"/>
    </location>
</feature>
<accession>A0AAD8A255</accession>
<gene>
    <name evidence="1" type="ORF">L9F63_002335</name>
</gene>